<dbReference type="InterPro" id="IPR029056">
    <property type="entry name" value="Ribokinase-like"/>
</dbReference>
<dbReference type="GO" id="GO:0005524">
    <property type="term" value="F:ATP binding"/>
    <property type="evidence" value="ECO:0007669"/>
    <property type="project" value="UniProtKB-UniRule"/>
</dbReference>
<evidence type="ECO:0000256" key="18">
    <source>
        <dbReference type="HAMAP-Rule" id="MF_01966"/>
    </source>
</evidence>
<evidence type="ECO:0000256" key="3">
    <source>
        <dbReference type="ARBA" id="ARBA00006001"/>
    </source>
</evidence>
<comment type="caution">
    <text evidence="17">Lacks conserved residue(s) required for the propagation of feature annotation.</text>
</comment>
<feature type="binding site" evidence="18">
    <location>
        <begin position="153"/>
        <end position="159"/>
    </location>
    <ligand>
        <name>(6S)-NADPHX</name>
        <dbReference type="ChEBI" id="CHEBI:64076"/>
    </ligand>
</feature>
<dbReference type="PANTHER" id="PTHR12592">
    <property type="entry name" value="ATP-DEPENDENT (S)-NAD(P)H-HYDRATE DEHYDRATASE FAMILY MEMBER"/>
    <property type="match status" value="1"/>
</dbReference>
<keyword evidence="5 18" id="KW-0479">Metal-binding</keyword>
<dbReference type="Pfam" id="PF03853">
    <property type="entry name" value="YjeF_N"/>
    <property type="match status" value="1"/>
</dbReference>
<evidence type="ECO:0000256" key="17">
    <source>
        <dbReference type="HAMAP-Rule" id="MF_01965"/>
    </source>
</evidence>
<evidence type="ECO:0000256" key="19">
    <source>
        <dbReference type="PIRNR" id="PIRNR017184"/>
    </source>
</evidence>
<comment type="similarity">
    <text evidence="3 19">In the N-terminal section; belongs to the NnrE/AIBP family.</text>
</comment>
<dbReference type="NCBIfam" id="TIGR00196">
    <property type="entry name" value="yjeF_cterm"/>
    <property type="match status" value="1"/>
</dbReference>
<feature type="binding site" evidence="18">
    <location>
        <position position="149"/>
    </location>
    <ligand>
        <name>K(+)</name>
        <dbReference type="ChEBI" id="CHEBI:29103"/>
    </ligand>
</feature>
<evidence type="ECO:0000256" key="15">
    <source>
        <dbReference type="ARBA" id="ARBA00048238"/>
    </source>
</evidence>
<dbReference type="PROSITE" id="PS51383">
    <property type="entry name" value="YJEF_C_3"/>
    <property type="match status" value="1"/>
</dbReference>
<evidence type="ECO:0000256" key="8">
    <source>
        <dbReference type="ARBA" id="ARBA00022857"/>
    </source>
</evidence>
<dbReference type="RefSeq" id="WP_013799094.1">
    <property type="nucleotide sequence ID" value="NC_015562.1"/>
</dbReference>
<evidence type="ECO:0000256" key="6">
    <source>
        <dbReference type="ARBA" id="ARBA00022741"/>
    </source>
</evidence>
<keyword evidence="8 17" id="KW-0521">NADP</keyword>
<evidence type="ECO:0000256" key="5">
    <source>
        <dbReference type="ARBA" id="ARBA00022723"/>
    </source>
</evidence>
<dbReference type="NCBIfam" id="TIGR00197">
    <property type="entry name" value="yjeF_nterm"/>
    <property type="match status" value="1"/>
</dbReference>
<dbReference type="InterPro" id="IPR036652">
    <property type="entry name" value="YjeF_N_dom_sf"/>
</dbReference>
<dbReference type="GO" id="GO:0110051">
    <property type="term" value="P:metabolite repair"/>
    <property type="evidence" value="ECO:0007669"/>
    <property type="project" value="TreeGrafter"/>
</dbReference>
<keyword evidence="23" id="KW-1185">Reference proteome</keyword>
<feature type="binding site" evidence="18">
    <location>
        <begin position="74"/>
        <end position="78"/>
    </location>
    <ligand>
        <name>(6S)-NADPHX</name>
        <dbReference type="ChEBI" id="CHEBI:64076"/>
    </ligand>
</feature>
<evidence type="ECO:0000256" key="1">
    <source>
        <dbReference type="ARBA" id="ARBA00000013"/>
    </source>
</evidence>
<dbReference type="GO" id="GO:0052856">
    <property type="term" value="F:NAD(P)HX epimerase activity"/>
    <property type="evidence" value="ECO:0007669"/>
    <property type="project" value="UniProtKB-UniRule"/>
</dbReference>
<comment type="function">
    <text evidence="17">Catalyzes the dehydration of the S-form of NAD(P)HX at the expense of ADP, which is converted to AMP. Together with NAD(P)HX epimerase, which catalyzes the epimerization of the S- and R-forms, the enzyme allows the repair of both epimers of NAD(P)HX, a damaged form of NAD(P)H that is a result of enzymatic or heat-dependent hydration.</text>
</comment>
<dbReference type="Pfam" id="PF01256">
    <property type="entry name" value="Carb_kinase"/>
    <property type="match status" value="1"/>
</dbReference>
<dbReference type="SUPFAM" id="SSF53613">
    <property type="entry name" value="Ribokinase-like"/>
    <property type="match status" value="1"/>
</dbReference>
<organism evidence="23">
    <name type="scientific">Methanotorris igneus (strain DSM 5666 / JCM 11834 / Kol 5)</name>
    <dbReference type="NCBI Taxonomy" id="880724"/>
    <lineage>
        <taxon>Archaea</taxon>
        <taxon>Methanobacteriati</taxon>
        <taxon>Methanobacteriota</taxon>
        <taxon>Methanomada group</taxon>
        <taxon>Methanococci</taxon>
        <taxon>Methanococcales</taxon>
        <taxon>Methanocaldococcaceae</taxon>
        <taxon>Methanotorris</taxon>
    </lineage>
</organism>
<comment type="similarity">
    <text evidence="18">Belongs to the NnrE/AIBP family.</text>
</comment>
<evidence type="ECO:0000256" key="9">
    <source>
        <dbReference type="ARBA" id="ARBA00022958"/>
    </source>
</evidence>
<feature type="binding site" evidence="18">
    <location>
        <position position="75"/>
    </location>
    <ligand>
        <name>K(+)</name>
        <dbReference type="ChEBI" id="CHEBI:29103"/>
    </ligand>
</feature>
<dbReference type="GO" id="GO:0046872">
    <property type="term" value="F:metal ion binding"/>
    <property type="evidence" value="ECO:0007669"/>
    <property type="project" value="UniProtKB-UniRule"/>
</dbReference>
<dbReference type="Proteomes" id="UP000009227">
    <property type="component" value="Chromosome"/>
</dbReference>
<keyword evidence="13" id="KW-0511">Multifunctional enzyme</keyword>
<evidence type="ECO:0000313" key="22">
    <source>
        <dbReference type="EMBL" id="AEF96492.1"/>
    </source>
</evidence>
<feature type="binding site" evidence="18">
    <location>
        <position position="164"/>
    </location>
    <ligand>
        <name>(6S)-NADPHX</name>
        <dbReference type="ChEBI" id="CHEBI:64076"/>
    </ligand>
</feature>
<dbReference type="EMBL" id="CP002737">
    <property type="protein sequence ID" value="AEF96492.1"/>
    <property type="molecule type" value="Genomic_DNA"/>
</dbReference>
<comment type="function">
    <text evidence="14 19">Bifunctional enzyme that catalyzes the epimerization of the S- and R-forms of NAD(P)HX and the dehydration of the S-form of NAD(P)HX at the expense of ADP, which is converted to AMP. This allows the repair of both epimers of NAD(P)HX, a damaged form of NAD(P)H that is a result of enzymatic or heat-dependent hydration.</text>
</comment>
<dbReference type="InterPro" id="IPR004443">
    <property type="entry name" value="YjeF_N_dom"/>
</dbReference>
<keyword evidence="7 17" id="KW-0067">ATP-binding</keyword>
<feature type="binding site" evidence="17">
    <location>
        <position position="376"/>
    </location>
    <ligand>
        <name>(6S)-NADPHX</name>
        <dbReference type="ChEBI" id="CHEBI:64076"/>
    </ligand>
</feature>
<comment type="catalytic activity">
    <reaction evidence="16 17 19">
        <text>(6S)-NADPHX + ADP = AMP + phosphate + NADPH + H(+)</text>
        <dbReference type="Rhea" id="RHEA:32235"/>
        <dbReference type="ChEBI" id="CHEBI:15378"/>
        <dbReference type="ChEBI" id="CHEBI:43474"/>
        <dbReference type="ChEBI" id="CHEBI:57783"/>
        <dbReference type="ChEBI" id="CHEBI:64076"/>
        <dbReference type="ChEBI" id="CHEBI:456215"/>
        <dbReference type="ChEBI" id="CHEBI:456216"/>
        <dbReference type="EC" id="4.2.1.136"/>
    </reaction>
</comment>
<dbReference type="OrthoDB" id="15148at2157"/>
<evidence type="ECO:0000256" key="2">
    <source>
        <dbReference type="ARBA" id="ARBA00000909"/>
    </source>
</evidence>
<dbReference type="GeneID" id="10643795"/>
<keyword evidence="9 18" id="KW-0630">Potassium</keyword>
<evidence type="ECO:0000256" key="13">
    <source>
        <dbReference type="ARBA" id="ARBA00023268"/>
    </source>
</evidence>
<comment type="cofactor">
    <cofactor evidence="17">
        <name>Mg(2+)</name>
        <dbReference type="ChEBI" id="CHEBI:18420"/>
    </cofactor>
</comment>
<comment type="cofactor">
    <cofactor evidence="18 19">
        <name>K(+)</name>
        <dbReference type="ChEBI" id="CHEBI:29103"/>
    </cofactor>
    <text evidence="18 19">Binds 1 potassium ion per subunit.</text>
</comment>
<dbReference type="GO" id="GO:0046496">
    <property type="term" value="P:nicotinamide nucleotide metabolic process"/>
    <property type="evidence" value="ECO:0007669"/>
    <property type="project" value="UniProtKB-UniRule"/>
</dbReference>
<dbReference type="PIRSF" id="PIRSF017184">
    <property type="entry name" value="Nnr"/>
    <property type="match status" value="1"/>
</dbReference>
<feature type="binding site" evidence="17">
    <location>
        <position position="327"/>
    </location>
    <ligand>
        <name>(6S)-NADPHX</name>
        <dbReference type="ChEBI" id="CHEBI:64076"/>
    </ligand>
</feature>
<dbReference type="KEGG" id="mig:Metig_0949"/>
<keyword evidence="10 17" id="KW-0520">NAD</keyword>
<feature type="binding site" evidence="17">
    <location>
        <position position="262"/>
    </location>
    <ligand>
        <name>(6S)-NADPHX</name>
        <dbReference type="ChEBI" id="CHEBI:64076"/>
    </ligand>
</feature>
<evidence type="ECO:0000259" key="21">
    <source>
        <dbReference type="PROSITE" id="PS51385"/>
    </source>
</evidence>
<dbReference type="InterPro" id="IPR000631">
    <property type="entry name" value="CARKD"/>
</dbReference>
<evidence type="ECO:0000259" key="20">
    <source>
        <dbReference type="PROSITE" id="PS51383"/>
    </source>
</evidence>
<name>F6BDD1_METIK</name>
<evidence type="ECO:0000313" key="23">
    <source>
        <dbReference type="Proteomes" id="UP000009227"/>
    </source>
</evidence>
<comment type="similarity">
    <text evidence="4 19">In the C-terminal section; belongs to the NnrD/CARKD family.</text>
</comment>
<feature type="binding site" evidence="18">
    <location>
        <position position="187"/>
    </location>
    <ligand>
        <name>(6S)-NADPHX</name>
        <dbReference type="ChEBI" id="CHEBI:64076"/>
    </ligand>
</feature>
<evidence type="ECO:0000256" key="10">
    <source>
        <dbReference type="ARBA" id="ARBA00023027"/>
    </source>
</evidence>
<evidence type="ECO:0000256" key="16">
    <source>
        <dbReference type="ARBA" id="ARBA00049209"/>
    </source>
</evidence>
<dbReference type="SMR" id="F6BDD1"/>
<dbReference type="PROSITE" id="PS51385">
    <property type="entry name" value="YJEF_N"/>
    <property type="match status" value="1"/>
</dbReference>
<proteinExistence type="inferred from homology"/>
<evidence type="ECO:0000256" key="11">
    <source>
        <dbReference type="ARBA" id="ARBA00023235"/>
    </source>
</evidence>
<dbReference type="HOGENOM" id="CLU_024853_4_1_2"/>
<feature type="binding site" evidence="17">
    <location>
        <position position="427"/>
    </location>
    <ligand>
        <name>(6S)-NADPHX</name>
        <dbReference type="ChEBI" id="CHEBI:64076"/>
    </ligand>
</feature>
<dbReference type="Gene3D" id="3.40.50.10260">
    <property type="entry name" value="YjeF N-terminal domain"/>
    <property type="match status" value="1"/>
</dbReference>
<dbReference type="InterPro" id="IPR030677">
    <property type="entry name" value="Nnr"/>
</dbReference>
<evidence type="ECO:0000256" key="12">
    <source>
        <dbReference type="ARBA" id="ARBA00023239"/>
    </source>
</evidence>
<comment type="subunit">
    <text evidence="17">Homotetramer.</text>
</comment>
<dbReference type="PANTHER" id="PTHR12592:SF0">
    <property type="entry name" value="ATP-DEPENDENT (S)-NAD(P)H-HYDRATE DEHYDRATASE"/>
    <property type="match status" value="1"/>
</dbReference>
<protein>
    <recommendedName>
        <fullName evidence="19">Bifunctional NAD(P)H-hydrate repair enzyme</fullName>
    </recommendedName>
    <alternativeName>
        <fullName evidence="19">Nicotinamide nucleotide repair protein</fullName>
    </alternativeName>
    <domain>
        <recommendedName>
            <fullName evidence="19">ADP-dependent (S)-NAD(P)H-hydrate dehydratase</fullName>
            <ecNumber evidence="19">4.2.1.136</ecNumber>
        </recommendedName>
        <alternativeName>
            <fullName evidence="19">ADP-dependent NAD(P)HX dehydratase</fullName>
        </alternativeName>
    </domain>
    <domain>
        <recommendedName>
            <fullName evidence="19">NAD(P)H-hydrate epimerase</fullName>
            <ecNumber evidence="19">5.1.99.6</ecNumber>
        </recommendedName>
    </domain>
</protein>
<dbReference type="SUPFAM" id="SSF64153">
    <property type="entry name" value="YjeF N-terminal domain-like"/>
    <property type="match status" value="1"/>
</dbReference>
<reference evidence="22 23" key="1">
    <citation type="submission" date="2011-05" db="EMBL/GenBank/DDBJ databases">
        <title>Complete sequence of Methanotorris igneus Kol 5.</title>
        <authorList>
            <consortium name="US DOE Joint Genome Institute"/>
            <person name="Lucas S."/>
            <person name="Han J."/>
            <person name="Lapidus A."/>
            <person name="Cheng J.-F."/>
            <person name="Goodwin L."/>
            <person name="Pitluck S."/>
            <person name="Peters L."/>
            <person name="Mikhailova N."/>
            <person name="Chertkov O."/>
            <person name="Han C."/>
            <person name="Tapia R."/>
            <person name="Land M."/>
            <person name="Hauser L."/>
            <person name="Kyrpides N."/>
            <person name="Ivanova N."/>
            <person name="Pagani I."/>
            <person name="Sieprawska-Lupa M."/>
            <person name="Whitman W."/>
            <person name="Woyke T."/>
        </authorList>
    </citation>
    <scope>NUCLEOTIDE SEQUENCE [LARGE SCALE GENOMIC DNA]</scope>
    <source>
        <strain evidence="23">DSM 5666 / JCM 11834 / Kol 5</strain>
    </source>
</reference>
<evidence type="ECO:0000256" key="4">
    <source>
        <dbReference type="ARBA" id="ARBA00009524"/>
    </source>
</evidence>
<dbReference type="STRING" id="880724.Metig_0949"/>
<feature type="binding site" evidence="18">
    <location>
        <position position="190"/>
    </location>
    <ligand>
        <name>K(+)</name>
        <dbReference type="ChEBI" id="CHEBI:29103"/>
    </ligand>
</feature>
<evidence type="ECO:0000256" key="7">
    <source>
        <dbReference type="ARBA" id="ARBA00022840"/>
    </source>
</evidence>
<dbReference type="AlphaFoldDB" id="F6BDD1"/>
<dbReference type="GO" id="GO:0052855">
    <property type="term" value="F:ADP-dependent NAD(P)H-hydrate dehydratase activity"/>
    <property type="evidence" value="ECO:0007669"/>
    <property type="project" value="UniProtKB-UniRule"/>
</dbReference>
<gene>
    <name evidence="18" type="primary">nnrE</name>
    <name evidence="17" type="synonym">nnrD</name>
    <name evidence="22" type="ordered locus">Metig_0949</name>
</gene>
<dbReference type="HAMAP" id="MF_01966">
    <property type="entry name" value="NADHX_epimerase"/>
    <property type="match status" value="1"/>
</dbReference>
<dbReference type="Gene3D" id="3.40.1190.20">
    <property type="match status" value="1"/>
</dbReference>
<feature type="domain" description="YjeF N-terminal" evidence="21">
    <location>
        <begin position="25"/>
        <end position="225"/>
    </location>
</feature>
<comment type="similarity">
    <text evidence="17">Belongs to the NnrD/CARKD family.</text>
</comment>
<comment type="function">
    <text evidence="18">Catalyzes the epimerization of the S- and R-forms of NAD(P)HX, a damaged form of NAD(P)H that is a result of enzymatic or heat-dependent hydration. This is a prerequisite for the S-specific NAD(P)H-hydrate dehydratase to allow the repair of both epimers of NAD(P)HX.</text>
</comment>
<comment type="catalytic activity">
    <reaction evidence="2 18 19">
        <text>(6R)-NADPHX = (6S)-NADPHX</text>
        <dbReference type="Rhea" id="RHEA:32227"/>
        <dbReference type="ChEBI" id="CHEBI:64076"/>
        <dbReference type="ChEBI" id="CHEBI:64077"/>
        <dbReference type="EC" id="5.1.99.6"/>
    </reaction>
</comment>
<keyword evidence="6 17" id="KW-0547">Nucleotide-binding</keyword>
<keyword evidence="12 17" id="KW-0456">Lyase</keyword>
<sequence length="485" mass="53765">MDNLELFKILTKKIKEKDIISPKEMEIIDNNCEYLGISRILLMENAGKCVAEEVNKFKVELGEVPIFIFCGTGNNGGDGFAAARHLGNCSVILLGKEENIKTYEARENFKILKNLAEFGDISIKNVTHQNEILEILNEIENLDKAIIVDAMLGTGIRGELREPYKTVVEKLNEIKKKNDNIKIISVDVETGDLNADKVITFHKRKTINKENAIVKPIGIPKEAEYIVGWGDLKALSKRDPNSHKGENGKVLVIGGSKEFFGAPILTALAALKIADLVAVASVKDVVKKITNPELITYKLKGDYIGEKCIDKLIEISKKFDCIVLGNGLGVNEETKAFVNGFLERIGNKKVVIDADAIKVIEYEGFEFRENFIFTPHRREFEYMGINLDNLPSSTIVLKGRYDVIFNKNNVKINKTGNSGMTVGGTGDILCGIIGGLYAKNEAFLSACCGCFINGYAGDLLLKEKGYYYTPIDIIEKIPHVLKLFG</sequence>
<accession>F6BDD1</accession>
<comment type="catalytic activity">
    <reaction evidence="15 17 19">
        <text>(6S)-NADHX + ADP = AMP + phosphate + NADH + H(+)</text>
        <dbReference type="Rhea" id="RHEA:32223"/>
        <dbReference type="ChEBI" id="CHEBI:15378"/>
        <dbReference type="ChEBI" id="CHEBI:43474"/>
        <dbReference type="ChEBI" id="CHEBI:57945"/>
        <dbReference type="ChEBI" id="CHEBI:64074"/>
        <dbReference type="ChEBI" id="CHEBI:456215"/>
        <dbReference type="ChEBI" id="CHEBI:456216"/>
        <dbReference type="EC" id="4.2.1.136"/>
    </reaction>
</comment>
<feature type="domain" description="YjeF C-terminal" evidence="20">
    <location>
        <begin position="227"/>
        <end position="484"/>
    </location>
</feature>
<dbReference type="EC" id="5.1.99.6" evidence="19"/>
<keyword evidence="11 18" id="KW-0413">Isomerase</keyword>
<dbReference type="EC" id="4.2.1.136" evidence="19"/>
<dbReference type="HAMAP" id="MF_01965">
    <property type="entry name" value="NADHX_dehydratase"/>
    <property type="match status" value="1"/>
</dbReference>
<evidence type="ECO:0000256" key="14">
    <source>
        <dbReference type="ARBA" id="ARBA00025153"/>
    </source>
</evidence>
<dbReference type="CDD" id="cd01171">
    <property type="entry name" value="YXKO-related"/>
    <property type="match status" value="1"/>
</dbReference>
<comment type="catalytic activity">
    <reaction evidence="1 18 19">
        <text>(6R)-NADHX = (6S)-NADHX</text>
        <dbReference type="Rhea" id="RHEA:32215"/>
        <dbReference type="ChEBI" id="CHEBI:64074"/>
        <dbReference type="ChEBI" id="CHEBI:64075"/>
        <dbReference type="EC" id="5.1.99.6"/>
    </reaction>
</comment>
<feature type="binding site" evidence="17">
    <location>
        <position position="426"/>
    </location>
    <ligand>
        <name>AMP</name>
        <dbReference type="ChEBI" id="CHEBI:456215"/>
    </ligand>
</feature>